<feature type="chain" id="PRO_5003447857" description="Evasin" evidence="7">
    <location>
        <begin position="25"/>
        <end position="150"/>
    </location>
</feature>
<accession>G3MSY5</accession>
<protein>
    <recommendedName>
        <fullName evidence="6">Evasin</fullName>
    </recommendedName>
</protein>
<dbReference type="GO" id="GO:0019957">
    <property type="term" value="F:C-C chemokine binding"/>
    <property type="evidence" value="ECO:0007669"/>
    <property type="project" value="InterPro"/>
</dbReference>
<organism evidence="8">
    <name type="scientific">Amblyomma maculatum</name>
    <name type="common">Gulf Coast tick</name>
    <dbReference type="NCBI Taxonomy" id="34609"/>
    <lineage>
        <taxon>Eukaryota</taxon>
        <taxon>Metazoa</taxon>
        <taxon>Ecdysozoa</taxon>
        <taxon>Arthropoda</taxon>
        <taxon>Chelicerata</taxon>
        <taxon>Arachnida</taxon>
        <taxon>Acari</taxon>
        <taxon>Parasitiformes</taxon>
        <taxon>Ixodida</taxon>
        <taxon>Ixodoidea</taxon>
        <taxon>Ixodidae</taxon>
        <taxon>Amblyomminae</taxon>
        <taxon>Amblyomma</taxon>
    </lineage>
</organism>
<keyword evidence="5 6" id="KW-0325">Glycoprotein</keyword>
<dbReference type="GO" id="GO:0005576">
    <property type="term" value="C:extracellular region"/>
    <property type="evidence" value="ECO:0007669"/>
    <property type="project" value="UniProtKB-SubCell"/>
</dbReference>
<comment type="function">
    <text evidence="6">Salivary chemokine-binding protein which binds to host chemokines.</text>
</comment>
<dbReference type="AlphaFoldDB" id="G3MSY5"/>
<evidence type="ECO:0000313" key="8">
    <source>
        <dbReference type="EMBL" id="AEO36603.1"/>
    </source>
</evidence>
<evidence type="ECO:0000256" key="7">
    <source>
        <dbReference type="SAM" id="SignalP"/>
    </source>
</evidence>
<evidence type="ECO:0000256" key="3">
    <source>
        <dbReference type="ARBA" id="ARBA00022729"/>
    </source>
</evidence>
<proteinExistence type="evidence at transcript level"/>
<dbReference type="EMBL" id="JO844986">
    <property type="protein sequence ID" value="AEO36603.1"/>
    <property type="molecule type" value="mRNA"/>
</dbReference>
<evidence type="ECO:0000256" key="2">
    <source>
        <dbReference type="ARBA" id="ARBA00022525"/>
    </source>
</evidence>
<keyword evidence="2 6" id="KW-0964">Secreted</keyword>
<evidence type="ECO:0000256" key="1">
    <source>
        <dbReference type="ARBA" id="ARBA00004613"/>
    </source>
</evidence>
<evidence type="ECO:0000256" key="6">
    <source>
        <dbReference type="RuleBase" id="RU369006"/>
    </source>
</evidence>
<evidence type="ECO:0000256" key="5">
    <source>
        <dbReference type="ARBA" id="ARBA00023180"/>
    </source>
</evidence>
<dbReference type="InterPro" id="IPR045797">
    <property type="entry name" value="EVA_Class_A"/>
</dbReference>
<dbReference type="Pfam" id="PF19429">
    <property type="entry name" value="EVA_Class_A"/>
    <property type="match status" value="1"/>
</dbReference>
<keyword evidence="3 6" id="KW-0732">Signal</keyword>
<comment type="subcellular location">
    <subcellularLocation>
        <location evidence="1 6">Secreted</location>
    </subcellularLocation>
</comment>
<reference evidence="8" key="1">
    <citation type="journal article" date="2011" name="PLoS ONE">
        <title>A deep insight into the sialotranscriptome of the gulf coast tick, Amblyomma maculatum.</title>
        <authorList>
            <person name="Karim S."/>
            <person name="Singh P."/>
            <person name="Ribeiro J.M."/>
        </authorList>
    </citation>
    <scope>NUCLEOTIDE SEQUENCE</scope>
    <source>
        <tissue evidence="8">Salivary gland</tissue>
    </source>
</reference>
<keyword evidence="4 6" id="KW-1015">Disulfide bond</keyword>
<feature type="signal peptide" evidence="7">
    <location>
        <begin position="1"/>
        <end position="24"/>
    </location>
</feature>
<name>G3MSY5_AMBMU</name>
<evidence type="ECO:0000256" key="4">
    <source>
        <dbReference type="ARBA" id="ARBA00023157"/>
    </source>
</evidence>
<dbReference type="Gene3D" id="2.30.130.100">
    <property type="match status" value="1"/>
</dbReference>
<sequence>MASTKMSFTLVVLLYASHTHLGFSECEESDTSESTECSTEDYSNRIRDNETCFIGALNTTGHPVPVGCTLDCGNSTRYLPNGTECIDLTQQASDVMQSDVPYYCPIGLCANGICKRSGLELNCWHDMPPPVSTDTAIENPTTSISSSAKL</sequence>